<dbReference type="PANTHER" id="PTHR47386:SF1">
    <property type="entry name" value="TUMOR NECROSIS FACTOR RECEPTOR SUPERFAMILY MEMBER 1B"/>
    <property type="match status" value="1"/>
</dbReference>
<feature type="disulfide bond" evidence="7">
    <location>
        <begin position="47"/>
        <end position="60"/>
    </location>
</feature>
<dbReference type="GO" id="GO:0051044">
    <property type="term" value="P:positive regulation of membrane protein ectodomain proteolysis"/>
    <property type="evidence" value="ECO:0007669"/>
    <property type="project" value="TreeGrafter"/>
</dbReference>
<dbReference type="InterPro" id="IPR034059">
    <property type="entry name" value="TNFRSF_N_viral"/>
</dbReference>
<evidence type="ECO:0000256" key="3">
    <source>
        <dbReference type="ARBA" id="ARBA00023157"/>
    </source>
</evidence>
<dbReference type="PROSITE" id="PS50050">
    <property type="entry name" value="TNFR_NGFR_2"/>
    <property type="match status" value="2"/>
</dbReference>
<organismHost>
    <name type="scientific">Microtus agrestis</name>
    <name type="common">Short-tailed field vole</name>
    <dbReference type="NCBI Taxonomy" id="29092"/>
</organismHost>
<evidence type="ECO:0000256" key="1">
    <source>
        <dbReference type="ARBA" id="ARBA00022729"/>
    </source>
</evidence>
<dbReference type="EMBL" id="LT896728">
    <property type="protein sequence ID" value="SNB53213.1"/>
    <property type="molecule type" value="Genomic_DNA"/>
</dbReference>
<evidence type="ECO:0000259" key="8">
    <source>
        <dbReference type="PROSITE" id="PS50050"/>
    </source>
</evidence>
<keyword evidence="3 7" id="KW-1015">Disulfide bond</keyword>
<dbReference type="Pfam" id="PF07190">
    <property type="entry name" value="CrmD_SECRET"/>
    <property type="match status" value="1"/>
</dbReference>
<feature type="disulfide bond" evidence="7">
    <location>
        <begin position="93"/>
        <end position="111"/>
    </location>
</feature>
<keyword evidence="2" id="KW-0677">Repeat</keyword>
<dbReference type="Pfam" id="PF00020">
    <property type="entry name" value="TNFR_c6"/>
    <property type="match status" value="2"/>
</dbReference>
<dbReference type="InterPro" id="IPR001368">
    <property type="entry name" value="TNFR/NGFR_Cys_rich_reg"/>
</dbReference>
<dbReference type="Gene3D" id="2.10.50.10">
    <property type="entry name" value="Tumor Necrosis Factor Receptor, subunit A, domain 2"/>
    <property type="match status" value="2"/>
</dbReference>
<gene>
    <name evidence="10" type="primary">CrmD</name>
    <name evidence="9" type="ORF">CPXV221</name>
</gene>
<keyword evidence="1" id="KW-0732">Signal</keyword>
<organismHost>
    <name type="scientific">Loxodonta africana</name>
    <name type="common">African elephant</name>
    <dbReference type="NCBI Taxonomy" id="9785"/>
</organismHost>
<dbReference type="Proteomes" id="UP000286144">
    <property type="component" value="Segment"/>
</dbReference>
<dbReference type="SUPFAM" id="SSF57586">
    <property type="entry name" value="TNF receptor-like"/>
    <property type="match status" value="2"/>
</dbReference>
<accession>A0A212Q1R7</accession>
<evidence type="ECO:0000313" key="9">
    <source>
        <dbReference type="EMBL" id="AZY90661.1"/>
    </source>
</evidence>
<protein>
    <submittedName>
        <fullName evidence="10">CrmD</fullName>
    </submittedName>
</protein>
<evidence type="ECO:0000256" key="5">
    <source>
        <dbReference type="ARBA" id="ARBA00034724"/>
    </source>
</evidence>
<dbReference type="PANTHER" id="PTHR47386">
    <property type="entry name" value="TUMOR NECROSIS FACTOR RECEPTOR SUPERFAMILY MEMBER 1B"/>
    <property type="match status" value="1"/>
</dbReference>
<feature type="repeat" description="TNFR-Cys" evidence="7">
    <location>
        <begin position="30"/>
        <end position="68"/>
    </location>
</feature>
<dbReference type="Proteomes" id="UP000275471">
    <property type="component" value="Segment"/>
</dbReference>
<feature type="domain" description="TNFR-Cys" evidence="8">
    <location>
        <begin position="30"/>
        <end position="68"/>
    </location>
</feature>
<feature type="domain" description="TNFR-Cys" evidence="8">
    <location>
        <begin position="70"/>
        <end position="111"/>
    </location>
</feature>
<evidence type="ECO:0000256" key="7">
    <source>
        <dbReference type="PROSITE-ProRule" id="PRU00206"/>
    </source>
</evidence>
<comment type="caution">
    <text evidence="7">Lacks conserved residue(s) required for the propagation of feature annotation.</text>
</comment>
<feature type="disulfide bond" evidence="7">
    <location>
        <begin position="50"/>
        <end position="68"/>
    </location>
</feature>
<evidence type="ECO:0000256" key="4">
    <source>
        <dbReference type="ARBA" id="ARBA00023180"/>
    </source>
</evidence>
<dbReference type="GO" id="GO:0005031">
    <property type="term" value="F:tumor necrosis factor receptor activity"/>
    <property type="evidence" value="ECO:0007669"/>
    <property type="project" value="TreeGrafter"/>
</dbReference>
<feature type="disulfide bond" evidence="7">
    <location>
        <begin position="71"/>
        <end position="86"/>
    </location>
</feature>
<feature type="disulfide bond" evidence="7">
    <location>
        <begin position="31"/>
        <end position="46"/>
    </location>
</feature>
<dbReference type="InterPro" id="IPR051670">
    <property type="entry name" value="TNF_chemokine_rcpt-like"/>
</dbReference>
<organism evidence="10">
    <name type="scientific">Cowpox virus</name>
    <name type="common">CPV</name>
    <dbReference type="NCBI Taxonomy" id="10243"/>
    <lineage>
        <taxon>Viruses</taxon>
        <taxon>Varidnaviria</taxon>
        <taxon>Bamfordvirae</taxon>
        <taxon>Nucleocytoviricota</taxon>
        <taxon>Pokkesviricetes</taxon>
        <taxon>Chitovirales</taxon>
        <taxon>Poxviridae</taxon>
        <taxon>Chordopoxvirinae</taxon>
        <taxon>Orthopoxvirus</taxon>
        <taxon>Orthopoxvirus cowpox</taxon>
    </lineage>
</organism>
<organismHost>
    <name type="scientific">Mus musculus</name>
    <name type="common">Mouse</name>
    <dbReference type="NCBI Taxonomy" id="10090"/>
</organismHost>
<reference evidence="9" key="2">
    <citation type="submission" date="2018-10" db="EMBL/GenBank/DDBJ databases">
        <title>Use of NGS to study Cowpox virus outbreaks.</title>
        <authorList>
            <person name="Antwerpen M.H."/>
            <person name="Georgi E."/>
            <person name="Nikolic A."/>
            <person name="Wohlsein P."/>
            <person name="Baumgartner W."/>
            <person name="Zoeller G."/>
            <person name="Peyrefitte C."/>
            <person name="Charell R."/>
            <person name="Meyer H."/>
        </authorList>
    </citation>
    <scope>NUCLEOTIDE SEQUENCE [LARGE SCALE GENOMIC DNA]</scope>
    <source>
        <strain evidence="9">CPXV/75/01</strain>
    </source>
</reference>
<feature type="repeat" description="TNFR-Cys" evidence="7">
    <location>
        <begin position="70"/>
        <end position="111"/>
    </location>
</feature>
<dbReference type="SMART" id="SM00208">
    <property type="entry name" value="TNFR"/>
    <property type="match status" value="3"/>
</dbReference>
<comment type="function">
    <text evidence="6">Inhibits host immune defense by binding to host TNF and various chemokines in the extracellular space. Binds host CC chemokines (beta chemokines) and CXC chemokines (alpha chemokines).</text>
</comment>
<organismHost>
    <name type="scientific">Myodes glareolus</name>
    <name type="common">Bank vole</name>
    <name type="synonym">Clethrionomys glareolus</name>
    <dbReference type="NCBI Taxonomy" id="447135"/>
</organismHost>
<organismHost>
    <name type="scientific">Homo sapiens</name>
    <name type="common">Human</name>
    <dbReference type="NCBI Taxonomy" id="9606"/>
</organismHost>
<comment type="similarity">
    <text evidence="5">Belongs to the orthopoxvirus OPG002 family.</text>
</comment>
<organismHost>
    <name type="scientific">Bos taurus</name>
    <name type="common">Bovine</name>
    <dbReference type="NCBI Taxonomy" id="9913"/>
</organismHost>
<keyword evidence="4" id="KW-0325">Glycoprotein</keyword>
<organismHost>
    <name type="scientific">Felis catus</name>
    <name type="common">Cat</name>
    <name type="synonym">Felis silvestris catus</name>
    <dbReference type="NCBI Taxonomy" id="9685"/>
</organismHost>
<dbReference type="PROSITE" id="PS00652">
    <property type="entry name" value="TNFR_NGFR_1"/>
    <property type="match status" value="2"/>
</dbReference>
<dbReference type="EMBL" id="MK035755">
    <property type="protein sequence ID" value="AZY90661.1"/>
    <property type="molecule type" value="Genomic_DNA"/>
</dbReference>
<evidence type="ECO:0000256" key="2">
    <source>
        <dbReference type="ARBA" id="ARBA00022737"/>
    </source>
</evidence>
<evidence type="ECO:0000313" key="10">
    <source>
        <dbReference type="EMBL" id="SNB53213.1"/>
    </source>
</evidence>
<dbReference type="CDD" id="cd15839">
    <property type="entry name" value="TNFRSF_viral"/>
    <property type="match status" value="1"/>
</dbReference>
<sequence>MMKMTPSYILLVYMFVVVSGDVPYEHINGKCNGTDYNSNSNNNNLCCKQCDPGMYMTHSCNTTSNTKCDKCPDDTFTSIPNHIPTCLSCRGKCSSNQVETKSCSNTQDRVCVCASGYYCEFEGSNGCRLCVPQTKCDSGYGVYGYSSKGDAICKKCPGNIDKCDLSFNSIDVEINMYPVNKTSCNSSIGSSSTISTSELTITLKHEDCTPVFIGDYYSVVDKLATSGFFTNDKVHQDLTTQCKINLEIKCNSGGESRQLTPAAKVYFMPHSETVTVVGDCLSNLDVYIVYANTDATYSAMDVVTYHTSHILNVDHIPPNDCKRD</sequence>
<organismHost>
    <name type="scientific">Apodemus sylvaticus</name>
    <name type="common">European woodmouse</name>
    <dbReference type="NCBI Taxonomy" id="10129"/>
</organismHost>
<reference evidence="10" key="1">
    <citation type="submission" date="2017-06" db="EMBL/GenBank/DDBJ databases">
        <authorList>
            <person name="Kim H.J."/>
            <person name="Triplett B.A."/>
        </authorList>
    </citation>
    <scope>NUCLEOTIDE SEQUENCE</scope>
    <source>
        <strain evidence="10">Ger/2010/Rat</strain>
    </source>
</reference>
<dbReference type="GO" id="GO:0043120">
    <property type="term" value="F:tumor necrosis factor binding"/>
    <property type="evidence" value="ECO:0007669"/>
    <property type="project" value="TreeGrafter"/>
</dbReference>
<dbReference type="Gene3D" id="2.60.240.20">
    <property type="match status" value="1"/>
</dbReference>
<dbReference type="InterPro" id="IPR010806">
    <property type="entry name" value="Poxvirus_TNF-rcpt-II_C"/>
</dbReference>
<name>A0A212Q1R7_COWPX</name>
<evidence type="ECO:0000256" key="6">
    <source>
        <dbReference type="ARBA" id="ARBA00045338"/>
    </source>
</evidence>
<proteinExistence type="inferred from homology"/>